<keyword evidence="1" id="KW-0812">Transmembrane</keyword>
<dbReference type="EMBL" id="JADHOK010000069">
    <property type="protein sequence ID" value="MBL6762086.1"/>
    <property type="molecule type" value="Genomic_DNA"/>
</dbReference>
<organism evidence="2 3">
    <name type="scientific">PS1 clade bacterium</name>
    <dbReference type="NCBI Taxonomy" id="2175152"/>
    <lineage>
        <taxon>Bacteria</taxon>
        <taxon>Pseudomonadati</taxon>
        <taxon>Pseudomonadota</taxon>
        <taxon>Alphaproteobacteria</taxon>
        <taxon>PS1 clade</taxon>
    </lineage>
</organism>
<evidence type="ECO:0000313" key="3">
    <source>
        <dbReference type="Proteomes" id="UP000785783"/>
    </source>
</evidence>
<keyword evidence="1" id="KW-0472">Membrane</keyword>
<protein>
    <submittedName>
        <fullName evidence="2">Uncharacterized protein</fullName>
    </submittedName>
</protein>
<accession>A0A937L366</accession>
<evidence type="ECO:0000313" key="2">
    <source>
        <dbReference type="EMBL" id="MBL6762086.1"/>
    </source>
</evidence>
<gene>
    <name evidence="2" type="ORF">ISQ19_05250</name>
</gene>
<reference evidence="2" key="1">
    <citation type="submission" date="2020-10" db="EMBL/GenBank/DDBJ databases">
        <title>Microbiome of the Black Sea water column analyzed by genome centric metagenomics.</title>
        <authorList>
            <person name="Cabello-Yeves P.J."/>
            <person name="Callieri C."/>
            <person name="Picazo A."/>
            <person name="Mehrshad M."/>
            <person name="Haro-Moreno J.M."/>
            <person name="Roda-Garcia J."/>
            <person name="Dzembekova N."/>
            <person name="Slabakova V."/>
            <person name="Slabakova N."/>
            <person name="Moncheva S."/>
            <person name="Rodriguez-Valera F."/>
        </authorList>
    </citation>
    <scope>NUCLEOTIDE SEQUENCE</scope>
    <source>
        <strain evidence="2">BS307-5m-G5</strain>
    </source>
</reference>
<comment type="caution">
    <text evidence="2">The sequence shown here is derived from an EMBL/GenBank/DDBJ whole genome shotgun (WGS) entry which is preliminary data.</text>
</comment>
<dbReference type="AlphaFoldDB" id="A0A937L366"/>
<keyword evidence="1" id="KW-1133">Transmembrane helix</keyword>
<dbReference type="Proteomes" id="UP000785783">
    <property type="component" value="Unassembled WGS sequence"/>
</dbReference>
<name>A0A937L366_9PROT</name>
<feature type="transmembrane region" description="Helical" evidence="1">
    <location>
        <begin position="12"/>
        <end position="35"/>
    </location>
</feature>
<sequence length="50" mass="5845">MFDFNSDFSHAAFFVGIHMLIVWGAVAIGVWLNHLSASWDKKRRRPDLKR</sequence>
<evidence type="ECO:0000256" key="1">
    <source>
        <dbReference type="SAM" id="Phobius"/>
    </source>
</evidence>
<proteinExistence type="predicted"/>